<dbReference type="VEuPathDB" id="FungiDB:AMAG_07494"/>
<sequence length="296" mass="32428">MLSNNTFTMIPAAVRSVLRASTPAARPAAPRIAARSARRALSVTSTRFDAAASPAPKPPQLKRFWRAVSLKEGENGYNVLLDGRAVKTPKGTPLTVPAAHRHMAYMVSGEWESQDKLIKPYSLPLTSLVVRAQDDMTDPEVRADATDKLMKFLDTDATCYHSDHPECLVELQQQHWDPLVDWVRTTFNIELNTTTSLLAPKQPAATKAVLRAHVDQYTPHQMACFEKAVLASKSFVIGLALVEGRLSGQQASDAARVEVMSQIARFGEVEDAHDVDREDMQRQMAAIAVGVAASQA</sequence>
<dbReference type="EMBL" id="GG745339">
    <property type="protein sequence ID" value="KNE62257.1"/>
    <property type="molecule type" value="Genomic_DNA"/>
</dbReference>
<evidence type="ECO:0000313" key="6">
    <source>
        <dbReference type="EMBL" id="KNE62257.1"/>
    </source>
</evidence>
<evidence type="ECO:0008006" key="8">
    <source>
        <dbReference type="Google" id="ProtNLM"/>
    </source>
</evidence>
<dbReference type="AlphaFoldDB" id="A0A0L0SIF8"/>
<keyword evidence="7" id="KW-1185">Reference proteome</keyword>
<dbReference type="Pfam" id="PF07542">
    <property type="entry name" value="ATP12"/>
    <property type="match status" value="1"/>
</dbReference>
<dbReference type="PANTHER" id="PTHR21013:SF10">
    <property type="entry name" value="ATP SYNTHASE MITOCHONDRIAL F1 COMPLEX ASSEMBLY FACTOR 2"/>
    <property type="match status" value="1"/>
</dbReference>
<dbReference type="eggNOG" id="KOG3015">
    <property type="taxonomic scope" value="Eukaryota"/>
</dbReference>
<dbReference type="STRING" id="578462.A0A0L0SIF8"/>
<dbReference type="GO" id="GO:0005739">
    <property type="term" value="C:mitochondrion"/>
    <property type="evidence" value="ECO:0007669"/>
    <property type="project" value="UniProtKB-SubCell"/>
</dbReference>
<dbReference type="Proteomes" id="UP000054350">
    <property type="component" value="Unassembled WGS sequence"/>
</dbReference>
<dbReference type="SUPFAM" id="SSF160909">
    <property type="entry name" value="ATP12-like"/>
    <property type="match status" value="1"/>
</dbReference>
<dbReference type="OMA" id="WDPVLHW"/>
<keyword evidence="3" id="KW-0809">Transit peptide</keyword>
<dbReference type="InterPro" id="IPR042272">
    <property type="entry name" value="ATP12_ATP_synth-F1-assembly_N"/>
</dbReference>
<dbReference type="InterPro" id="IPR011419">
    <property type="entry name" value="ATP12_ATP_synth-F1-assembly"/>
</dbReference>
<dbReference type="OrthoDB" id="5673at2759"/>
<dbReference type="GO" id="GO:0033615">
    <property type="term" value="P:mitochondrial proton-transporting ATP synthase complex assembly"/>
    <property type="evidence" value="ECO:0007669"/>
    <property type="project" value="TreeGrafter"/>
</dbReference>
<protein>
    <recommendedName>
        <fullName evidence="8">ATP12 chaperone</fullName>
    </recommendedName>
</protein>
<organism evidence="6 7">
    <name type="scientific">Allomyces macrogynus (strain ATCC 38327)</name>
    <name type="common">Allomyces javanicus var. macrogynus</name>
    <dbReference type="NCBI Taxonomy" id="578462"/>
    <lineage>
        <taxon>Eukaryota</taxon>
        <taxon>Fungi</taxon>
        <taxon>Fungi incertae sedis</taxon>
        <taxon>Blastocladiomycota</taxon>
        <taxon>Blastocladiomycetes</taxon>
        <taxon>Blastocladiales</taxon>
        <taxon>Blastocladiaceae</taxon>
        <taxon>Allomyces</taxon>
    </lineage>
</organism>
<evidence type="ECO:0000256" key="3">
    <source>
        <dbReference type="ARBA" id="ARBA00022946"/>
    </source>
</evidence>
<evidence type="ECO:0000256" key="5">
    <source>
        <dbReference type="ARBA" id="ARBA00023186"/>
    </source>
</evidence>
<gene>
    <name evidence="6" type="ORF">AMAG_07494</name>
</gene>
<accession>A0A0L0SIF8</accession>
<evidence type="ECO:0000256" key="2">
    <source>
        <dbReference type="ARBA" id="ARBA00008231"/>
    </source>
</evidence>
<evidence type="ECO:0000256" key="4">
    <source>
        <dbReference type="ARBA" id="ARBA00023128"/>
    </source>
</evidence>
<dbReference type="Gene3D" id="1.10.3580.10">
    <property type="entry name" value="ATP12 ATPase"/>
    <property type="match status" value="1"/>
</dbReference>
<dbReference type="InterPro" id="IPR023335">
    <property type="entry name" value="ATP12_ortho_dom_sf"/>
</dbReference>
<comment type="similarity">
    <text evidence="2">Belongs to the ATP12 family.</text>
</comment>
<comment type="subcellular location">
    <subcellularLocation>
        <location evidence="1">Mitochondrion</location>
    </subcellularLocation>
</comment>
<reference evidence="7" key="2">
    <citation type="submission" date="2009-11" db="EMBL/GenBank/DDBJ databases">
        <title>The Genome Sequence of Allomyces macrogynus strain ATCC 38327.</title>
        <authorList>
            <consortium name="The Broad Institute Genome Sequencing Platform"/>
            <person name="Russ C."/>
            <person name="Cuomo C."/>
            <person name="Shea T."/>
            <person name="Young S.K."/>
            <person name="Zeng Q."/>
            <person name="Koehrsen M."/>
            <person name="Haas B."/>
            <person name="Borodovsky M."/>
            <person name="Guigo R."/>
            <person name="Alvarado L."/>
            <person name="Berlin A."/>
            <person name="Borenstein D."/>
            <person name="Chen Z."/>
            <person name="Engels R."/>
            <person name="Freedman E."/>
            <person name="Gellesch M."/>
            <person name="Goldberg J."/>
            <person name="Griggs A."/>
            <person name="Gujja S."/>
            <person name="Heiman D."/>
            <person name="Hepburn T."/>
            <person name="Howarth C."/>
            <person name="Jen D."/>
            <person name="Larson L."/>
            <person name="Lewis B."/>
            <person name="Mehta T."/>
            <person name="Park D."/>
            <person name="Pearson M."/>
            <person name="Roberts A."/>
            <person name="Saif S."/>
            <person name="Shenoy N."/>
            <person name="Sisk P."/>
            <person name="Stolte C."/>
            <person name="Sykes S."/>
            <person name="Walk T."/>
            <person name="White J."/>
            <person name="Yandava C."/>
            <person name="Burger G."/>
            <person name="Gray M.W."/>
            <person name="Holland P.W.H."/>
            <person name="King N."/>
            <person name="Lang F.B.F."/>
            <person name="Roger A.J."/>
            <person name="Ruiz-Trillo I."/>
            <person name="Lander E."/>
            <person name="Nusbaum C."/>
        </authorList>
    </citation>
    <scope>NUCLEOTIDE SEQUENCE [LARGE SCALE GENOMIC DNA]</scope>
    <source>
        <strain evidence="7">ATCC 38327</strain>
    </source>
</reference>
<dbReference type="Gene3D" id="3.30.2180.10">
    <property type="entry name" value="ATP12-like"/>
    <property type="match status" value="1"/>
</dbReference>
<name>A0A0L0SIF8_ALLM3</name>
<evidence type="ECO:0000256" key="1">
    <source>
        <dbReference type="ARBA" id="ARBA00004173"/>
    </source>
</evidence>
<dbReference type="PANTHER" id="PTHR21013">
    <property type="entry name" value="ATP SYNTHASE MITOCHONDRIAL F1 COMPLEX ASSEMBLY FACTOR 2/ATP12 PROTEIN, MITOCHONDRIAL PRECURSOR"/>
    <property type="match status" value="1"/>
</dbReference>
<reference evidence="6 7" key="1">
    <citation type="submission" date="2009-11" db="EMBL/GenBank/DDBJ databases">
        <title>Annotation of Allomyces macrogynus ATCC 38327.</title>
        <authorList>
            <consortium name="The Broad Institute Genome Sequencing Platform"/>
            <person name="Russ C."/>
            <person name="Cuomo C."/>
            <person name="Burger G."/>
            <person name="Gray M.W."/>
            <person name="Holland P.W.H."/>
            <person name="King N."/>
            <person name="Lang F.B.F."/>
            <person name="Roger A.J."/>
            <person name="Ruiz-Trillo I."/>
            <person name="Young S.K."/>
            <person name="Zeng Q."/>
            <person name="Gargeya S."/>
            <person name="Fitzgerald M."/>
            <person name="Haas B."/>
            <person name="Abouelleil A."/>
            <person name="Alvarado L."/>
            <person name="Arachchi H.M."/>
            <person name="Berlin A."/>
            <person name="Chapman S.B."/>
            <person name="Gearin G."/>
            <person name="Goldberg J."/>
            <person name="Griggs A."/>
            <person name="Gujja S."/>
            <person name="Hansen M."/>
            <person name="Heiman D."/>
            <person name="Howarth C."/>
            <person name="Larimer J."/>
            <person name="Lui A."/>
            <person name="MacDonald P.J.P."/>
            <person name="McCowen C."/>
            <person name="Montmayeur A."/>
            <person name="Murphy C."/>
            <person name="Neiman D."/>
            <person name="Pearson M."/>
            <person name="Priest M."/>
            <person name="Roberts A."/>
            <person name="Saif S."/>
            <person name="Shea T."/>
            <person name="Sisk P."/>
            <person name="Stolte C."/>
            <person name="Sykes S."/>
            <person name="Wortman J."/>
            <person name="Nusbaum C."/>
            <person name="Birren B."/>
        </authorList>
    </citation>
    <scope>NUCLEOTIDE SEQUENCE [LARGE SCALE GENOMIC DNA]</scope>
    <source>
        <strain evidence="6 7">ATCC 38327</strain>
    </source>
</reference>
<keyword evidence="5" id="KW-0143">Chaperone</keyword>
<keyword evidence="4" id="KW-0496">Mitochondrion</keyword>
<evidence type="ECO:0000313" key="7">
    <source>
        <dbReference type="Proteomes" id="UP000054350"/>
    </source>
</evidence>
<proteinExistence type="inferred from homology"/>